<protein>
    <submittedName>
        <fullName evidence="2">Uncharacterized protein</fullName>
    </submittedName>
</protein>
<gene>
    <name evidence="2" type="ORF">CAUJ_LOCUS8446</name>
</gene>
<dbReference type="AlphaFoldDB" id="A0A8S1HB05"/>
<reference evidence="2" key="1">
    <citation type="submission" date="2020-10" db="EMBL/GenBank/DDBJ databases">
        <authorList>
            <person name="Kikuchi T."/>
        </authorList>
    </citation>
    <scope>NUCLEOTIDE SEQUENCE</scope>
    <source>
        <strain evidence="2">NKZ352</strain>
    </source>
</reference>
<dbReference type="EMBL" id="CAJGYM010000028">
    <property type="protein sequence ID" value="CAD6192527.1"/>
    <property type="molecule type" value="Genomic_DNA"/>
</dbReference>
<feature type="transmembrane region" description="Helical" evidence="1">
    <location>
        <begin position="39"/>
        <end position="59"/>
    </location>
</feature>
<keyword evidence="1" id="KW-0812">Transmembrane</keyword>
<organism evidence="2 3">
    <name type="scientific">Caenorhabditis auriculariae</name>
    <dbReference type="NCBI Taxonomy" id="2777116"/>
    <lineage>
        <taxon>Eukaryota</taxon>
        <taxon>Metazoa</taxon>
        <taxon>Ecdysozoa</taxon>
        <taxon>Nematoda</taxon>
        <taxon>Chromadorea</taxon>
        <taxon>Rhabditida</taxon>
        <taxon>Rhabditina</taxon>
        <taxon>Rhabditomorpha</taxon>
        <taxon>Rhabditoidea</taxon>
        <taxon>Rhabditidae</taxon>
        <taxon>Peloderinae</taxon>
        <taxon>Caenorhabditis</taxon>
    </lineage>
</organism>
<keyword evidence="1" id="KW-0472">Membrane</keyword>
<evidence type="ECO:0000313" key="3">
    <source>
        <dbReference type="Proteomes" id="UP000835052"/>
    </source>
</evidence>
<proteinExistence type="predicted"/>
<comment type="caution">
    <text evidence="2">The sequence shown here is derived from an EMBL/GenBank/DDBJ whole genome shotgun (WGS) entry which is preliminary data.</text>
</comment>
<sequence length="111" mass="12585">MAQRLLDSSTDLMKDALKRLRKLREADVPLIVSQRGAELIFLVVGISMIAILVVVRFFIHRLDPLHPGVILSSKKMTGSLDEVVEKEDSLLSLDAQLDFFAEGKRRRRGRQ</sequence>
<evidence type="ECO:0000256" key="1">
    <source>
        <dbReference type="SAM" id="Phobius"/>
    </source>
</evidence>
<keyword evidence="1" id="KW-1133">Transmembrane helix</keyword>
<name>A0A8S1HB05_9PELO</name>
<accession>A0A8S1HB05</accession>
<evidence type="ECO:0000313" key="2">
    <source>
        <dbReference type="EMBL" id="CAD6192527.1"/>
    </source>
</evidence>
<dbReference type="Proteomes" id="UP000835052">
    <property type="component" value="Unassembled WGS sequence"/>
</dbReference>
<keyword evidence="3" id="KW-1185">Reference proteome</keyword>